<feature type="transmembrane region" description="Helical" evidence="1">
    <location>
        <begin position="91"/>
        <end position="111"/>
    </location>
</feature>
<dbReference type="EMBL" id="CP035758">
    <property type="protein sequence ID" value="QBD83039.1"/>
    <property type="molecule type" value="Genomic_DNA"/>
</dbReference>
<evidence type="ECO:0000313" key="2">
    <source>
        <dbReference type="EMBL" id="QBD83039.1"/>
    </source>
</evidence>
<feature type="transmembrane region" description="Helical" evidence="1">
    <location>
        <begin position="162"/>
        <end position="182"/>
    </location>
</feature>
<name>A0A4P6K494_KTERU</name>
<feature type="transmembrane region" description="Helical" evidence="1">
    <location>
        <begin position="188"/>
        <end position="207"/>
    </location>
</feature>
<keyword evidence="1" id="KW-0472">Membrane</keyword>
<keyword evidence="1" id="KW-0812">Transmembrane</keyword>
<dbReference type="AlphaFoldDB" id="A0A4P6K494"/>
<organism evidence="2 3">
    <name type="scientific">Ktedonosporobacter rubrisoli</name>
    <dbReference type="NCBI Taxonomy" id="2509675"/>
    <lineage>
        <taxon>Bacteria</taxon>
        <taxon>Bacillati</taxon>
        <taxon>Chloroflexota</taxon>
        <taxon>Ktedonobacteria</taxon>
        <taxon>Ktedonobacterales</taxon>
        <taxon>Ktedonosporobacteraceae</taxon>
        <taxon>Ktedonosporobacter</taxon>
    </lineage>
</organism>
<dbReference type="KEGG" id="kbs:EPA93_46590"/>
<keyword evidence="3" id="KW-1185">Reference proteome</keyword>
<protein>
    <submittedName>
        <fullName evidence="2">Uncharacterized protein</fullName>
    </submittedName>
</protein>
<evidence type="ECO:0000256" key="1">
    <source>
        <dbReference type="SAM" id="Phobius"/>
    </source>
</evidence>
<keyword evidence="1" id="KW-1133">Transmembrane helix</keyword>
<reference evidence="2 3" key="1">
    <citation type="submission" date="2019-01" db="EMBL/GenBank/DDBJ databases">
        <title>Ktedonosporobacter rubrisoli SCAWS-G2.</title>
        <authorList>
            <person name="Huang Y."/>
            <person name="Yan B."/>
        </authorList>
    </citation>
    <scope>NUCLEOTIDE SEQUENCE [LARGE SCALE GENOMIC DNA]</scope>
    <source>
        <strain evidence="2 3">SCAWS-G2</strain>
    </source>
</reference>
<feature type="transmembrane region" description="Helical" evidence="1">
    <location>
        <begin position="214"/>
        <end position="231"/>
    </location>
</feature>
<dbReference type="Proteomes" id="UP000290365">
    <property type="component" value="Chromosome"/>
</dbReference>
<feature type="transmembrane region" description="Helical" evidence="1">
    <location>
        <begin position="131"/>
        <end position="155"/>
    </location>
</feature>
<dbReference type="RefSeq" id="WP_129894107.1">
    <property type="nucleotide sequence ID" value="NZ_CP035758.1"/>
</dbReference>
<sequence length="244" mass="27193">MLIDRLRYEWQLMGKKVVLVPLLIMLGFGLFALLLHYMHVDSDRFLSGGLEMILPLAAGAMVAAVVSYDPAVELQLTMPTHYRRTAIQRMLLILLWSSCVALLASSIISALRLGYTTELIGSTLPSFLQFLIGQLSWCAALLWCIGFGLCLALFAHSATASVAILSGIWMLEIFFKDLVITISWLKPVILFPTTLYGLTLVSHNVYFDWLINRYEVLGTGLLLLLLGYYLLRSTEGLLKGASEE</sequence>
<proteinExistence type="predicted"/>
<evidence type="ECO:0000313" key="3">
    <source>
        <dbReference type="Proteomes" id="UP000290365"/>
    </source>
</evidence>
<gene>
    <name evidence="2" type="ORF">EPA93_46590</name>
</gene>
<feature type="transmembrane region" description="Helical" evidence="1">
    <location>
        <begin position="20"/>
        <end position="40"/>
    </location>
</feature>
<dbReference type="OrthoDB" id="162416at2"/>
<accession>A0A4P6K494</accession>
<feature type="transmembrane region" description="Helical" evidence="1">
    <location>
        <begin position="52"/>
        <end position="71"/>
    </location>
</feature>